<organism evidence="1 2">
    <name type="scientific">Cronartium quercuum f. sp. fusiforme G11</name>
    <dbReference type="NCBI Taxonomy" id="708437"/>
    <lineage>
        <taxon>Eukaryota</taxon>
        <taxon>Fungi</taxon>
        <taxon>Dikarya</taxon>
        <taxon>Basidiomycota</taxon>
        <taxon>Pucciniomycotina</taxon>
        <taxon>Pucciniomycetes</taxon>
        <taxon>Pucciniales</taxon>
        <taxon>Coleosporiaceae</taxon>
        <taxon>Cronartium</taxon>
    </lineage>
</organism>
<proteinExistence type="predicted"/>
<dbReference type="Proteomes" id="UP000886653">
    <property type="component" value="Unassembled WGS sequence"/>
</dbReference>
<accession>A0A9P6NPU3</accession>
<evidence type="ECO:0000313" key="2">
    <source>
        <dbReference type="Proteomes" id="UP000886653"/>
    </source>
</evidence>
<comment type="caution">
    <text evidence="1">The sequence shown here is derived from an EMBL/GenBank/DDBJ whole genome shotgun (WGS) entry which is preliminary data.</text>
</comment>
<protein>
    <submittedName>
        <fullName evidence="1">Uncharacterized protein</fullName>
    </submittedName>
</protein>
<dbReference type="AlphaFoldDB" id="A0A9P6NPU3"/>
<name>A0A9P6NPU3_9BASI</name>
<gene>
    <name evidence="1" type="ORF">CROQUDRAFT_655223</name>
</gene>
<reference evidence="1" key="1">
    <citation type="submission" date="2013-11" db="EMBL/GenBank/DDBJ databases">
        <title>Genome sequence of the fusiform rust pathogen reveals effectors for host alternation and coevolution with pine.</title>
        <authorList>
            <consortium name="DOE Joint Genome Institute"/>
            <person name="Smith K."/>
            <person name="Pendleton A."/>
            <person name="Kubisiak T."/>
            <person name="Anderson C."/>
            <person name="Salamov A."/>
            <person name="Aerts A."/>
            <person name="Riley R."/>
            <person name="Clum A."/>
            <person name="Lindquist E."/>
            <person name="Ence D."/>
            <person name="Campbell M."/>
            <person name="Kronenberg Z."/>
            <person name="Feau N."/>
            <person name="Dhillon B."/>
            <person name="Hamelin R."/>
            <person name="Burleigh J."/>
            <person name="Smith J."/>
            <person name="Yandell M."/>
            <person name="Nelson C."/>
            <person name="Grigoriev I."/>
            <person name="Davis J."/>
        </authorList>
    </citation>
    <scope>NUCLEOTIDE SEQUENCE</scope>
    <source>
        <strain evidence="1">G11</strain>
    </source>
</reference>
<sequence length="58" mass="6437">MVCAQGHPRPSTGNFGTSPWPQFSLTTSFPSIHLNLSIDDSTHEPLSTSLQNQMFYNI</sequence>
<dbReference type="EMBL" id="MU167240">
    <property type="protein sequence ID" value="KAG0148097.1"/>
    <property type="molecule type" value="Genomic_DNA"/>
</dbReference>
<keyword evidence="2" id="KW-1185">Reference proteome</keyword>
<evidence type="ECO:0000313" key="1">
    <source>
        <dbReference type="EMBL" id="KAG0148097.1"/>
    </source>
</evidence>
<feature type="non-terminal residue" evidence="1">
    <location>
        <position position="58"/>
    </location>
</feature>